<evidence type="ECO:0000313" key="4">
    <source>
        <dbReference type="Proteomes" id="UP000006320"/>
    </source>
</evidence>
<name>A0AAV3UU18_9ALTE</name>
<dbReference type="AlphaFoldDB" id="A0AAV3UU18"/>
<proteinExistence type="predicted"/>
<dbReference type="InterPro" id="IPR036397">
    <property type="entry name" value="RNaseH_sf"/>
</dbReference>
<dbReference type="Gene3D" id="3.30.420.10">
    <property type="entry name" value="Ribonuclease H-like superfamily/Ribonuclease H"/>
    <property type="match status" value="1"/>
</dbReference>
<dbReference type="PROSITE" id="PS50994">
    <property type="entry name" value="INTEGRASE"/>
    <property type="match status" value="1"/>
</dbReference>
<feature type="region of interest" description="Disordered" evidence="1">
    <location>
        <begin position="578"/>
        <end position="660"/>
    </location>
</feature>
<accession>A0AAV3UU18</accession>
<gene>
    <name evidence="3" type="ORF">GCHA_0571</name>
</gene>
<feature type="domain" description="Integrase catalytic" evidence="2">
    <location>
        <begin position="255"/>
        <end position="464"/>
    </location>
</feature>
<dbReference type="SUPFAM" id="SSF53098">
    <property type="entry name" value="Ribonuclease H-like"/>
    <property type="match status" value="1"/>
</dbReference>
<feature type="compositionally biased region" description="Polar residues" evidence="1">
    <location>
        <begin position="603"/>
        <end position="620"/>
    </location>
</feature>
<dbReference type="Proteomes" id="UP000006320">
    <property type="component" value="Unassembled WGS sequence"/>
</dbReference>
<evidence type="ECO:0000259" key="2">
    <source>
        <dbReference type="PROSITE" id="PS50994"/>
    </source>
</evidence>
<sequence length="660" mass="73771">MSMLVIPKKSTCEFRGLTGVIDEVNERYVVMDFDEGGLKMFAPHQLHDAYAEGEFKILQAKSVNVVKNILDTVMSDKYHFIQTTLTFMHESGIPMSARIAAQAIEHAVSKHGLLEGVKPSASAAKRWYKKWADNGNSVSYVLNKSKERRRSQFTRECEALADEVIAENYLQLHGCSVAHTYQLFLDAFKVHQPDWERANRKDNAQTGDVISTIKPMSRSTFYAYVDKYDAYEVDKARLGVKTARKKHRSVNSKIVTNRPLERVEVDAVHPNICLEVKHDDGTITYERPIVYVALDVHTRLVVGYVVDYSEGKPGETANAVCQLIKQICDPFKSGKHTGIHFPLGGKPESIVSDSGAAFNAMTVQMMMGTHTIKHHVTQKASPWKKPFVERFFSTLKMQCMHTLPGYVAPRVRGVELDNTLEELAQLSKDEFETKLETYILSIYHHNPHKGLDDWSPIETWEAIKDSCPPPILCDFSNLDQFHGLRAERTISPALGFSLNGVKYNCPELQNLGHALARRNKNRPGARKINLMYSTSDISEVTVINPLDNDELICVPSISKYVAQGTTLEEFKAFKNAARGKNKNTHAMGATKGRETSKKKGTKPTAQATSIDAAQSETIQMFNDAIGKHAESHSHKKVTKGTMPTAAPSATTTSMQASPRR</sequence>
<dbReference type="GO" id="GO:0003676">
    <property type="term" value="F:nucleic acid binding"/>
    <property type="evidence" value="ECO:0007669"/>
    <property type="project" value="InterPro"/>
</dbReference>
<dbReference type="InterPro" id="IPR012337">
    <property type="entry name" value="RNaseH-like_sf"/>
</dbReference>
<evidence type="ECO:0000256" key="1">
    <source>
        <dbReference type="SAM" id="MobiDB-lite"/>
    </source>
</evidence>
<evidence type="ECO:0000313" key="3">
    <source>
        <dbReference type="EMBL" id="GAC08534.1"/>
    </source>
</evidence>
<dbReference type="EMBL" id="BAEM01000007">
    <property type="protein sequence ID" value="GAC08534.1"/>
    <property type="molecule type" value="Genomic_DNA"/>
</dbReference>
<comment type="caution">
    <text evidence="3">The sequence shown here is derived from an EMBL/GenBank/DDBJ whole genome shotgun (WGS) entry which is preliminary data.</text>
</comment>
<reference evidence="3 4" key="1">
    <citation type="journal article" date="2017" name="Antonie Van Leeuwenhoek">
        <title>Rhizobium rhizosphaerae sp. nov., a novel species isolated from rice rhizosphere.</title>
        <authorList>
            <person name="Zhao J.J."/>
            <person name="Zhang J."/>
            <person name="Zhang R.J."/>
            <person name="Zhang C.W."/>
            <person name="Yin H.Q."/>
            <person name="Zhang X.X."/>
        </authorList>
    </citation>
    <scope>NUCLEOTIDE SEQUENCE [LARGE SCALE GENOMIC DNA]</scope>
    <source>
        <strain evidence="3 4">S18K6</strain>
    </source>
</reference>
<dbReference type="RefSeq" id="WP_007984767.1">
    <property type="nucleotide sequence ID" value="NZ_BAEM01000007.1"/>
</dbReference>
<dbReference type="GO" id="GO:0015074">
    <property type="term" value="P:DNA integration"/>
    <property type="evidence" value="ECO:0007669"/>
    <property type="project" value="InterPro"/>
</dbReference>
<dbReference type="InterPro" id="IPR001584">
    <property type="entry name" value="Integrase_cat-core"/>
</dbReference>
<feature type="compositionally biased region" description="Low complexity" evidence="1">
    <location>
        <begin position="641"/>
        <end position="660"/>
    </location>
</feature>
<protein>
    <recommendedName>
        <fullName evidence="2">Integrase catalytic domain-containing protein</fullName>
    </recommendedName>
</protein>
<organism evidence="3 4">
    <name type="scientific">Paraglaciecola chathamensis S18K6</name>
    <dbReference type="NCBI Taxonomy" id="1127672"/>
    <lineage>
        <taxon>Bacteria</taxon>
        <taxon>Pseudomonadati</taxon>
        <taxon>Pseudomonadota</taxon>
        <taxon>Gammaproteobacteria</taxon>
        <taxon>Alteromonadales</taxon>
        <taxon>Alteromonadaceae</taxon>
        <taxon>Paraglaciecola</taxon>
    </lineage>
</organism>